<organism evidence="6 7">
    <name type="scientific">Ferrimonas gelatinilytica</name>
    <dbReference type="NCBI Taxonomy" id="1255257"/>
    <lineage>
        <taxon>Bacteria</taxon>
        <taxon>Pseudomonadati</taxon>
        <taxon>Pseudomonadota</taxon>
        <taxon>Gammaproteobacteria</taxon>
        <taxon>Alteromonadales</taxon>
        <taxon>Ferrimonadaceae</taxon>
        <taxon>Ferrimonas</taxon>
    </lineage>
</organism>
<feature type="domain" description="OmpR/PhoB-type" evidence="5">
    <location>
        <begin position="24"/>
        <end position="122"/>
    </location>
</feature>
<keyword evidence="7" id="KW-1185">Reference proteome</keyword>
<dbReference type="Gene3D" id="1.25.40.10">
    <property type="entry name" value="Tetratricopeptide repeat domain"/>
    <property type="match status" value="3"/>
</dbReference>
<name>A0ABP9S9C4_9GAMM</name>
<evidence type="ECO:0000256" key="1">
    <source>
        <dbReference type="ARBA" id="ARBA00023125"/>
    </source>
</evidence>
<evidence type="ECO:0000256" key="4">
    <source>
        <dbReference type="SAM" id="Phobius"/>
    </source>
</evidence>
<feature type="transmembrane region" description="Helical" evidence="4">
    <location>
        <begin position="225"/>
        <end position="247"/>
    </location>
</feature>
<dbReference type="InterPro" id="IPR001867">
    <property type="entry name" value="OmpR/PhoB-type_DNA-bd"/>
</dbReference>
<dbReference type="InterPro" id="IPR019734">
    <property type="entry name" value="TPR_rpt"/>
</dbReference>
<feature type="transmembrane region" description="Helical" evidence="4">
    <location>
        <begin position="179"/>
        <end position="200"/>
    </location>
</feature>
<dbReference type="CDD" id="cd00383">
    <property type="entry name" value="trans_reg_C"/>
    <property type="match status" value="1"/>
</dbReference>
<keyword evidence="4" id="KW-1133">Transmembrane helix</keyword>
<gene>
    <name evidence="6" type="ORF">GCM10025772_21810</name>
</gene>
<keyword evidence="4" id="KW-0812">Transmembrane</keyword>
<proteinExistence type="predicted"/>
<dbReference type="SMART" id="SM00028">
    <property type="entry name" value="TPR"/>
    <property type="match status" value="6"/>
</dbReference>
<dbReference type="EMBL" id="BAABLF010000014">
    <property type="protein sequence ID" value="GAA5192486.1"/>
    <property type="molecule type" value="Genomic_DNA"/>
</dbReference>
<feature type="transmembrane region" description="Helical" evidence="4">
    <location>
        <begin position="152"/>
        <end position="173"/>
    </location>
</feature>
<dbReference type="Pfam" id="PF13181">
    <property type="entry name" value="TPR_8"/>
    <property type="match status" value="1"/>
</dbReference>
<dbReference type="PROSITE" id="PS50005">
    <property type="entry name" value="TPR"/>
    <property type="match status" value="4"/>
</dbReference>
<dbReference type="InterPro" id="IPR036388">
    <property type="entry name" value="WH-like_DNA-bd_sf"/>
</dbReference>
<dbReference type="Pfam" id="PF00486">
    <property type="entry name" value="Trans_reg_C"/>
    <property type="match status" value="1"/>
</dbReference>
<dbReference type="InterPro" id="IPR037919">
    <property type="entry name" value="OGT"/>
</dbReference>
<dbReference type="PANTHER" id="PTHR44366">
    <property type="entry name" value="UDP-N-ACETYLGLUCOSAMINE--PEPTIDE N-ACETYLGLUCOSAMINYLTRANSFERASE 110 KDA SUBUNIT"/>
    <property type="match status" value="1"/>
</dbReference>
<dbReference type="InterPro" id="IPR011990">
    <property type="entry name" value="TPR-like_helical_dom_sf"/>
</dbReference>
<evidence type="ECO:0000259" key="5">
    <source>
        <dbReference type="PROSITE" id="PS51755"/>
    </source>
</evidence>
<keyword evidence="4" id="KW-0472">Membrane</keyword>
<feature type="DNA-binding region" description="OmpR/PhoB-type" evidence="3">
    <location>
        <begin position="24"/>
        <end position="122"/>
    </location>
</feature>
<dbReference type="Proteomes" id="UP001501600">
    <property type="component" value="Unassembled WGS sequence"/>
</dbReference>
<accession>A0ABP9S9C4</accession>
<reference evidence="7" key="1">
    <citation type="journal article" date="2019" name="Int. J. Syst. Evol. Microbiol.">
        <title>The Global Catalogue of Microorganisms (GCM) 10K type strain sequencing project: providing services to taxonomists for standard genome sequencing and annotation.</title>
        <authorList>
            <consortium name="The Broad Institute Genomics Platform"/>
            <consortium name="The Broad Institute Genome Sequencing Center for Infectious Disease"/>
            <person name="Wu L."/>
            <person name="Ma J."/>
        </authorList>
    </citation>
    <scope>NUCLEOTIDE SEQUENCE [LARGE SCALE GENOMIC DNA]</scope>
    <source>
        <strain evidence="7">JCM 18720</strain>
    </source>
</reference>
<comment type="caution">
    <text evidence="6">The sequence shown here is derived from an EMBL/GenBank/DDBJ whole genome shotgun (WGS) entry which is preliminary data.</text>
</comment>
<evidence type="ECO:0000313" key="6">
    <source>
        <dbReference type="EMBL" id="GAA5192486.1"/>
    </source>
</evidence>
<keyword evidence="1 3" id="KW-0238">DNA-binding</keyword>
<dbReference type="PROSITE" id="PS51755">
    <property type="entry name" value="OMPR_PHOB"/>
    <property type="match status" value="1"/>
</dbReference>
<feature type="repeat" description="TPR" evidence="2">
    <location>
        <begin position="521"/>
        <end position="554"/>
    </location>
</feature>
<feature type="repeat" description="TPR" evidence="2">
    <location>
        <begin position="487"/>
        <end position="520"/>
    </location>
</feature>
<feature type="repeat" description="TPR" evidence="2">
    <location>
        <begin position="555"/>
        <end position="588"/>
    </location>
</feature>
<keyword evidence="2" id="KW-0802">TPR repeat</keyword>
<evidence type="ECO:0000313" key="7">
    <source>
        <dbReference type="Proteomes" id="UP001501600"/>
    </source>
</evidence>
<dbReference type="PANTHER" id="PTHR44366:SF1">
    <property type="entry name" value="UDP-N-ACETYLGLUCOSAMINE--PEPTIDE N-ACETYLGLUCOSAMINYLTRANSFERASE 110 KDA SUBUNIT"/>
    <property type="match status" value="1"/>
</dbReference>
<dbReference type="SMART" id="SM00862">
    <property type="entry name" value="Trans_reg_C"/>
    <property type="match status" value="1"/>
</dbReference>
<dbReference type="SUPFAM" id="SSF48452">
    <property type="entry name" value="TPR-like"/>
    <property type="match status" value="2"/>
</dbReference>
<sequence>MTLPVSSGSELGSLGFTEQDLTSEDAFWLGDILVDRRDSSVHHAEQRIPLSDRALSLLLVLVRNQGIAVERERLMQMCSDATPISNRTLTQLVAELRSALHDDSHHPRYIETCPRRGYRLLEEVVIRPAVLLPVQEWQGVVMQLRSSRIIRVSAGFFIVAWLLLQVVAVLFPMLELPDIAYKVVVLSLTVLLPTILYTTWIREIRIRRRNLQHNAGEHTRYRRQLGLEALVILTLTSLAFLLGGHVLSKLDAEPQPMVSAPVIDPSTVAVLPFVSRVDDRVPSYFVGGVQEELITTLSAADSLRVASMRATRGIASALSLVQLRDRLRVQYVIEGGVSRIDEELVVVVHISDTENGYRVWQQEFRGDDKRLLVLSSQIARQIWLAMGLLLPELHLEGEGPLFTEDVVAYDNYLLAKDLLRDRPTESRLLKAEELLLRALGRDPEFASASVALCGAYLQLFIKTKAKEQFTSAQRACEHARTFELTQVDALSTLANLYRLSGQELQARELYQQALSLDDAHVDALTGLAALAFRSGDLIEADRLYQQALAAEPGYWRNYHYYGEFLFLSGQYERAIPQFRRVVLLQPDYGPGYNNLGSATYLTGHFDEAIEAWRQALEVAPTASTYSNLGSVYFFSRLFKEAVAMYDMALAMRPEDFIYHANRADALKYIPGEKATSEAGYKAALKLALNHEKINSGDVTLLAQLGRYYAELNRCPESKSYQSRVLSAPSDDPYLYYDLALAQIRCGSQQEVVQSLRRALVLGYPSTLLDRDHQFEPYRDHLTEIHTAL</sequence>
<dbReference type="Gene3D" id="1.10.10.10">
    <property type="entry name" value="Winged helix-like DNA-binding domain superfamily/Winged helix DNA-binding domain"/>
    <property type="match status" value="1"/>
</dbReference>
<evidence type="ECO:0000256" key="2">
    <source>
        <dbReference type="PROSITE-ProRule" id="PRU00339"/>
    </source>
</evidence>
<dbReference type="InterPro" id="IPR016032">
    <property type="entry name" value="Sig_transdc_resp-reg_C-effctor"/>
</dbReference>
<feature type="repeat" description="TPR" evidence="2">
    <location>
        <begin position="622"/>
        <end position="655"/>
    </location>
</feature>
<dbReference type="Pfam" id="PF13424">
    <property type="entry name" value="TPR_12"/>
    <property type="match status" value="1"/>
</dbReference>
<protein>
    <recommendedName>
        <fullName evidence="5">OmpR/PhoB-type domain-containing protein</fullName>
    </recommendedName>
</protein>
<dbReference type="SUPFAM" id="SSF46894">
    <property type="entry name" value="C-terminal effector domain of the bipartite response regulators"/>
    <property type="match status" value="1"/>
</dbReference>
<evidence type="ECO:0000256" key="3">
    <source>
        <dbReference type="PROSITE-ProRule" id="PRU01091"/>
    </source>
</evidence>
<dbReference type="Pfam" id="PF13432">
    <property type="entry name" value="TPR_16"/>
    <property type="match status" value="1"/>
</dbReference>